<dbReference type="EMBL" id="LT994651">
    <property type="protein sequence ID" value="SPN78952.1"/>
    <property type="molecule type" value="Genomic_DNA"/>
</dbReference>
<feature type="coiled-coil region" evidence="1">
    <location>
        <begin position="3"/>
        <end position="30"/>
    </location>
</feature>
<sequence length="61" mass="7288">MDKEELEKRIVRLEGEVALLSEKLASLITERKPVERHLYTKEDRVQQLIHSRHPLTEPKRD</sequence>
<evidence type="ECO:0000313" key="2">
    <source>
        <dbReference type="EMBL" id="SPN78952.1"/>
    </source>
</evidence>
<dbReference type="Proteomes" id="UP000273054">
    <property type="component" value="Segment"/>
</dbReference>
<reference evidence="2" key="1">
    <citation type="submission" date="2018-03" db="EMBL/GenBank/DDBJ databases">
        <authorList>
            <consortium name="Urmite Genomes"/>
        </authorList>
    </citation>
    <scope>NUCLEOTIDE SEQUENCE [LARGE SCALE GENOMIC DNA]</scope>
    <source>
        <strain evidence="2">IHUMI-27.7</strain>
    </source>
</reference>
<keyword evidence="1" id="KW-0175">Coiled coil</keyword>
<name>A0A2R8FD54_9VIRU</name>
<evidence type="ECO:0000256" key="1">
    <source>
        <dbReference type="SAM" id="Coils"/>
    </source>
</evidence>
<evidence type="ECO:0000313" key="3">
    <source>
        <dbReference type="Proteomes" id="UP000273054"/>
    </source>
</evidence>
<protein>
    <submittedName>
        <fullName evidence="2">Uncharacterized protein</fullName>
    </submittedName>
</protein>
<organism evidence="2">
    <name type="scientific">Brazilian cedratvirus IHUMI</name>
    <dbReference type="NCBI Taxonomy" id="2126980"/>
    <lineage>
        <taxon>Viruses</taxon>
        <taxon>Pithoviruses</taxon>
        <taxon>Orthocedratvirinae</taxon>
        <taxon>Alphacedratvirus</taxon>
        <taxon>Alphacedratvirus brasiliense</taxon>
    </lineage>
</organism>
<keyword evidence="3" id="KW-1185">Reference proteome</keyword>
<proteinExistence type="predicted"/>
<gene>
    <name evidence="2" type="ORF">BRZCDTV_80</name>
</gene>
<accession>A0A2R8FD54</accession>